<organism evidence="2">
    <name type="scientific">Sesamum radiatum</name>
    <name type="common">Black benniseed</name>
    <dbReference type="NCBI Taxonomy" id="300843"/>
    <lineage>
        <taxon>Eukaryota</taxon>
        <taxon>Viridiplantae</taxon>
        <taxon>Streptophyta</taxon>
        <taxon>Embryophyta</taxon>
        <taxon>Tracheophyta</taxon>
        <taxon>Spermatophyta</taxon>
        <taxon>Magnoliopsida</taxon>
        <taxon>eudicotyledons</taxon>
        <taxon>Gunneridae</taxon>
        <taxon>Pentapetalae</taxon>
        <taxon>asterids</taxon>
        <taxon>lamiids</taxon>
        <taxon>Lamiales</taxon>
        <taxon>Pedaliaceae</taxon>
        <taxon>Sesamum</taxon>
    </lineage>
</organism>
<comment type="caution">
    <text evidence="2">The sequence shown here is derived from an EMBL/GenBank/DDBJ whole genome shotgun (WGS) entry which is preliminary data.</text>
</comment>
<dbReference type="Pfam" id="PF00078">
    <property type="entry name" value="RVT_1"/>
    <property type="match status" value="1"/>
</dbReference>
<accession>A0AAW2S4P5</accession>
<dbReference type="InterPro" id="IPR000477">
    <property type="entry name" value="RT_dom"/>
</dbReference>
<reference evidence="2" key="1">
    <citation type="submission" date="2020-06" db="EMBL/GenBank/DDBJ databases">
        <authorList>
            <person name="Li T."/>
            <person name="Hu X."/>
            <person name="Zhang T."/>
            <person name="Song X."/>
            <person name="Zhang H."/>
            <person name="Dai N."/>
            <person name="Sheng W."/>
            <person name="Hou X."/>
            <person name="Wei L."/>
        </authorList>
    </citation>
    <scope>NUCLEOTIDE SEQUENCE</scope>
    <source>
        <strain evidence="2">G02</strain>
        <tissue evidence="2">Leaf</tissue>
    </source>
</reference>
<sequence>MTCVSTVSYSFLLNGVRFGSLHPERGIRQGDPLFPYLFMFCAEVLSNMILAEEWKGHLIGVAVCRSGPRVSHLLFADDILIFCRAMAEELLCVQSLLRYFDEVSRLAINFKNRQWYSARTRRWPSERS</sequence>
<protein>
    <submittedName>
        <fullName evidence="2">Mitochondrial protein</fullName>
    </submittedName>
</protein>
<dbReference type="EMBL" id="JACGWJ010000011">
    <property type="protein sequence ID" value="KAL0387448.1"/>
    <property type="molecule type" value="Genomic_DNA"/>
</dbReference>
<proteinExistence type="predicted"/>
<reference evidence="2" key="2">
    <citation type="journal article" date="2024" name="Plant">
        <title>Genomic evolution and insights into agronomic trait innovations of Sesamum species.</title>
        <authorList>
            <person name="Miao H."/>
            <person name="Wang L."/>
            <person name="Qu L."/>
            <person name="Liu H."/>
            <person name="Sun Y."/>
            <person name="Le M."/>
            <person name="Wang Q."/>
            <person name="Wei S."/>
            <person name="Zheng Y."/>
            <person name="Lin W."/>
            <person name="Duan Y."/>
            <person name="Cao H."/>
            <person name="Xiong S."/>
            <person name="Wang X."/>
            <person name="Wei L."/>
            <person name="Li C."/>
            <person name="Ma Q."/>
            <person name="Ju M."/>
            <person name="Zhao R."/>
            <person name="Li G."/>
            <person name="Mu C."/>
            <person name="Tian Q."/>
            <person name="Mei H."/>
            <person name="Zhang T."/>
            <person name="Gao T."/>
            <person name="Zhang H."/>
        </authorList>
    </citation>
    <scope>NUCLEOTIDE SEQUENCE</scope>
    <source>
        <strain evidence="2">G02</strain>
    </source>
</reference>
<evidence type="ECO:0000259" key="1">
    <source>
        <dbReference type="Pfam" id="PF00078"/>
    </source>
</evidence>
<feature type="domain" description="Reverse transcriptase" evidence="1">
    <location>
        <begin position="14"/>
        <end position="111"/>
    </location>
</feature>
<dbReference type="AlphaFoldDB" id="A0AAW2S4P5"/>
<gene>
    <name evidence="2" type="ORF">Sradi_2626600</name>
</gene>
<name>A0AAW2S4P5_SESRA</name>
<evidence type="ECO:0000313" key="2">
    <source>
        <dbReference type="EMBL" id="KAL0387448.1"/>
    </source>
</evidence>